<dbReference type="EMBL" id="NQIK02000001">
    <property type="protein sequence ID" value="KAF7578125.1"/>
    <property type="molecule type" value="Genomic_DNA"/>
</dbReference>
<name>A0A834VVY7_9PLEO</name>
<dbReference type="Proteomes" id="UP000245464">
    <property type="component" value="Chromosome 1"/>
</dbReference>
<reference evidence="1" key="1">
    <citation type="journal article" date="2018" name="BMC Genomics">
        <title>Comparative genomics of the wheat fungal pathogen Pyrenophora tritici-repentis reveals chromosomal variations and genome plasticity.</title>
        <authorList>
            <person name="Moolhuijzen P."/>
            <person name="See P.T."/>
            <person name="Hane J.K."/>
            <person name="Shi G."/>
            <person name="Liu Z."/>
            <person name="Oliver R.P."/>
            <person name="Moffat C.S."/>
        </authorList>
    </citation>
    <scope>NUCLEOTIDE SEQUENCE [LARGE SCALE GENOMIC DNA]</scope>
    <source>
        <strain evidence="1">M4</strain>
    </source>
</reference>
<organism evidence="1 2">
    <name type="scientific">Pyrenophora tritici-repentis</name>
    <dbReference type="NCBI Taxonomy" id="45151"/>
    <lineage>
        <taxon>Eukaryota</taxon>
        <taxon>Fungi</taxon>
        <taxon>Dikarya</taxon>
        <taxon>Ascomycota</taxon>
        <taxon>Pezizomycotina</taxon>
        <taxon>Dothideomycetes</taxon>
        <taxon>Pleosporomycetidae</taxon>
        <taxon>Pleosporales</taxon>
        <taxon>Pleosporineae</taxon>
        <taxon>Pleosporaceae</taxon>
        <taxon>Pyrenophora</taxon>
    </lineage>
</organism>
<proteinExistence type="predicted"/>
<comment type="caution">
    <text evidence="1">The sequence shown here is derived from an EMBL/GenBank/DDBJ whole genome shotgun (WGS) entry which is preliminary data.</text>
</comment>
<gene>
    <name evidence="1" type="ORF">PtrM4_023650</name>
</gene>
<protein>
    <submittedName>
        <fullName evidence="1">Uncharacterized protein</fullName>
    </submittedName>
</protein>
<dbReference type="AlphaFoldDB" id="A0A834VVY7"/>
<accession>A0A834VVY7</accession>
<dbReference type="GeneID" id="90954290"/>
<sequence>MASRKSKSLTDQEFSELWDRAFPEVLMREEVVETTNG</sequence>
<evidence type="ECO:0000313" key="2">
    <source>
        <dbReference type="Proteomes" id="UP000245464"/>
    </source>
</evidence>
<dbReference type="KEGG" id="ptrr:90954290"/>
<dbReference type="RefSeq" id="XP_065965785.1">
    <property type="nucleotide sequence ID" value="XM_066103583.1"/>
</dbReference>
<evidence type="ECO:0000313" key="1">
    <source>
        <dbReference type="EMBL" id="KAF7578125.1"/>
    </source>
</evidence>